<feature type="domain" description="Disease resistance protein At4g27190-like leucine-rich repeats" evidence="6">
    <location>
        <begin position="756"/>
        <end position="833"/>
    </location>
</feature>
<dbReference type="PaxDb" id="3847-GLYMA18G51546.1"/>
<dbReference type="InterPro" id="IPR002182">
    <property type="entry name" value="NB-ARC"/>
</dbReference>
<dbReference type="InterPro" id="IPR027417">
    <property type="entry name" value="P-loop_NTPase"/>
</dbReference>
<dbReference type="FunCoup" id="A0A0R0F582">
    <property type="interactions" value="37"/>
</dbReference>
<evidence type="ECO:0000256" key="4">
    <source>
        <dbReference type="ARBA" id="ARBA00022840"/>
    </source>
</evidence>
<reference evidence="7" key="3">
    <citation type="submission" date="2018-07" db="EMBL/GenBank/DDBJ databases">
        <title>WGS assembly of Glycine max.</title>
        <authorList>
            <person name="Schmutz J."/>
            <person name="Cannon S."/>
            <person name="Schlueter J."/>
            <person name="Ma J."/>
            <person name="Mitros T."/>
            <person name="Nelson W."/>
            <person name="Hyten D."/>
            <person name="Song Q."/>
            <person name="Thelen J."/>
            <person name="Cheng J."/>
            <person name="Xu D."/>
            <person name="Hellsten U."/>
            <person name="May G."/>
            <person name="Yu Y."/>
            <person name="Sakurai T."/>
            <person name="Umezawa T."/>
            <person name="Bhattacharyya M."/>
            <person name="Sandhu D."/>
            <person name="Valliyodan B."/>
            <person name="Lindquist E."/>
            <person name="Peto M."/>
            <person name="Grant D."/>
            <person name="Shu S."/>
            <person name="Goodstein D."/>
            <person name="Barry K."/>
            <person name="Futrell-Griggs M."/>
            <person name="Abernathy B."/>
            <person name="Du J."/>
            <person name="Tian Z."/>
            <person name="Zhu L."/>
            <person name="Gill N."/>
            <person name="Joshi T."/>
            <person name="Libault M."/>
            <person name="Sethuraman A."/>
            <person name="Zhang X."/>
            <person name="Shinozaki K."/>
            <person name="Nguyen H."/>
            <person name="Wing R."/>
            <person name="Cregan P."/>
            <person name="Specht J."/>
            <person name="Grimwood J."/>
            <person name="Rokhsar D."/>
            <person name="Stacey G."/>
            <person name="Shoemaker R."/>
            <person name="Jackson S."/>
        </authorList>
    </citation>
    <scope>NUCLEOTIDE SEQUENCE</scope>
    <source>
        <tissue evidence="7">Callus</tissue>
    </source>
</reference>
<dbReference type="PANTHER" id="PTHR33463">
    <property type="entry name" value="NB-ARC DOMAIN-CONTAINING PROTEIN-RELATED"/>
    <property type="match status" value="1"/>
</dbReference>
<dbReference type="GO" id="GO:0098542">
    <property type="term" value="P:defense response to other organism"/>
    <property type="evidence" value="ECO:0000318"/>
    <property type="project" value="GO_Central"/>
</dbReference>
<reference evidence="8" key="2">
    <citation type="submission" date="2018-02" db="UniProtKB">
        <authorList>
            <consortium name="EnsemblPlants"/>
        </authorList>
    </citation>
    <scope>IDENTIFICATION</scope>
    <source>
        <strain evidence="8">Williams 82</strain>
    </source>
</reference>
<dbReference type="GO" id="GO:0005524">
    <property type="term" value="F:ATP binding"/>
    <property type="evidence" value="ECO:0007669"/>
    <property type="project" value="UniProtKB-KW"/>
</dbReference>
<comment type="similarity">
    <text evidence="1">Belongs to the disease resistance NB-LRR family.</text>
</comment>
<dbReference type="OMA" id="HECHAIE"/>
<dbReference type="AlphaFoldDB" id="A0A0R0F582"/>
<evidence type="ECO:0000259" key="5">
    <source>
        <dbReference type="Pfam" id="PF00931"/>
    </source>
</evidence>
<evidence type="ECO:0000259" key="6">
    <source>
        <dbReference type="Pfam" id="PF23247"/>
    </source>
</evidence>
<evidence type="ECO:0000313" key="7">
    <source>
        <dbReference type="EMBL" id="KRH01489.1"/>
    </source>
</evidence>
<dbReference type="Proteomes" id="UP000008827">
    <property type="component" value="Chromosome 18"/>
</dbReference>
<keyword evidence="9" id="KW-1185">Reference proteome</keyword>
<evidence type="ECO:0000256" key="1">
    <source>
        <dbReference type="ARBA" id="ARBA00008894"/>
    </source>
</evidence>
<dbReference type="Pfam" id="PF23247">
    <property type="entry name" value="LRR_RPS2"/>
    <property type="match status" value="1"/>
</dbReference>
<proteinExistence type="inferred from homology"/>
<dbReference type="Gene3D" id="1.10.8.430">
    <property type="entry name" value="Helical domain of apoptotic protease-activating factors"/>
    <property type="match status" value="1"/>
</dbReference>
<dbReference type="InterPro" id="IPR050905">
    <property type="entry name" value="Plant_NBS-LRR"/>
</dbReference>
<dbReference type="InParanoid" id="A0A0R0F582"/>
<reference evidence="7 8" key="1">
    <citation type="journal article" date="2010" name="Nature">
        <title>Genome sequence of the palaeopolyploid soybean.</title>
        <authorList>
            <person name="Schmutz J."/>
            <person name="Cannon S.B."/>
            <person name="Schlueter J."/>
            <person name="Ma J."/>
            <person name="Mitros T."/>
            <person name="Nelson W."/>
            <person name="Hyten D.L."/>
            <person name="Song Q."/>
            <person name="Thelen J.J."/>
            <person name="Cheng J."/>
            <person name="Xu D."/>
            <person name="Hellsten U."/>
            <person name="May G.D."/>
            <person name="Yu Y."/>
            <person name="Sakurai T."/>
            <person name="Umezawa T."/>
            <person name="Bhattacharyya M.K."/>
            <person name="Sandhu D."/>
            <person name="Valliyodan B."/>
            <person name="Lindquist E."/>
            <person name="Peto M."/>
            <person name="Grant D."/>
            <person name="Shu S."/>
            <person name="Goodstein D."/>
            <person name="Barry K."/>
            <person name="Futrell-Griggs M."/>
            <person name="Abernathy B."/>
            <person name="Du J."/>
            <person name="Tian Z."/>
            <person name="Zhu L."/>
            <person name="Gill N."/>
            <person name="Joshi T."/>
            <person name="Libault M."/>
            <person name="Sethuraman A."/>
            <person name="Zhang X.-C."/>
            <person name="Shinozaki K."/>
            <person name="Nguyen H.T."/>
            <person name="Wing R.A."/>
            <person name="Cregan P."/>
            <person name="Specht J."/>
            <person name="Grimwood J."/>
            <person name="Rokhsar D."/>
            <person name="Stacey G."/>
            <person name="Shoemaker R.C."/>
            <person name="Jackson S.A."/>
        </authorList>
    </citation>
    <scope>NUCLEOTIDE SEQUENCE</scope>
    <source>
        <strain evidence="8">cv. Williams 82</strain>
        <tissue evidence="7">Callus</tissue>
    </source>
</reference>
<organism evidence="7">
    <name type="scientific">Glycine max</name>
    <name type="common">Soybean</name>
    <name type="synonym">Glycine hispida</name>
    <dbReference type="NCBI Taxonomy" id="3847"/>
    <lineage>
        <taxon>Eukaryota</taxon>
        <taxon>Viridiplantae</taxon>
        <taxon>Streptophyta</taxon>
        <taxon>Embryophyta</taxon>
        <taxon>Tracheophyta</taxon>
        <taxon>Spermatophyta</taxon>
        <taxon>Magnoliopsida</taxon>
        <taxon>eudicotyledons</taxon>
        <taxon>Gunneridae</taxon>
        <taxon>Pentapetalae</taxon>
        <taxon>rosids</taxon>
        <taxon>fabids</taxon>
        <taxon>Fabales</taxon>
        <taxon>Fabaceae</taxon>
        <taxon>Papilionoideae</taxon>
        <taxon>50 kb inversion clade</taxon>
        <taxon>NPAAA clade</taxon>
        <taxon>indigoferoid/millettioid clade</taxon>
        <taxon>Phaseoleae</taxon>
        <taxon>Glycine</taxon>
        <taxon>Glycine subgen. Soja</taxon>
    </lineage>
</organism>
<keyword evidence="4" id="KW-0067">ATP-binding</keyword>
<dbReference type="EMBL" id="CM000851">
    <property type="protein sequence ID" value="KRH01489.1"/>
    <property type="molecule type" value="Genomic_DNA"/>
</dbReference>
<dbReference type="Gene3D" id="3.40.50.300">
    <property type="entry name" value="P-loop containing nucleotide triphosphate hydrolases"/>
    <property type="match status" value="1"/>
</dbReference>
<dbReference type="SUPFAM" id="SSF52540">
    <property type="entry name" value="P-loop containing nucleoside triphosphate hydrolases"/>
    <property type="match status" value="1"/>
</dbReference>
<evidence type="ECO:0000313" key="9">
    <source>
        <dbReference type="Proteomes" id="UP000008827"/>
    </source>
</evidence>
<evidence type="ECO:0000313" key="8">
    <source>
        <dbReference type="EnsemblPlants" id="KRH01489"/>
    </source>
</evidence>
<keyword evidence="3" id="KW-0611">Plant defense</keyword>
<feature type="domain" description="NB-ARC" evidence="5">
    <location>
        <begin position="159"/>
        <end position="322"/>
    </location>
</feature>
<dbReference type="Gramene" id="KRH01489">
    <property type="protein sequence ID" value="KRH01489"/>
    <property type="gene ID" value="GLYMA_18G280400"/>
</dbReference>
<dbReference type="InterPro" id="IPR032675">
    <property type="entry name" value="LRR_dom_sf"/>
</dbReference>
<protein>
    <submittedName>
        <fullName evidence="7 8">Uncharacterized protein</fullName>
    </submittedName>
</protein>
<keyword evidence="2" id="KW-0547">Nucleotide-binding</keyword>
<name>A0A0R0F582_SOYBN</name>
<dbReference type="EnsemblPlants" id="KRH01489">
    <property type="protein sequence ID" value="KRH01489"/>
    <property type="gene ID" value="GLYMA_18G280400"/>
</dbReference>
<gene>
    <name evidence="7" type="ORF">GLYMA_18G280400</name>
</gene>
<dbReference type="FunFam" id="3.40.50.300:FF:001091">
    <property type="entry name" value="Probable disease resistance protein At1g61300"/>
    <property type="match status" value="1"/>
</dbReference>
<sequence>MGRPKDEHYWNLVTKEENGTLKCKQCGLMFKGGVSRIKAHVDRIKGKGWASMYVVNGSNNVNSVLESEISNLNQLVSDLTCEEGEVTEQLQWLESRGRKRKRQVDIWLNKVQELKRRAIVINDLQELQFGLTDLYGLEISHKEQKPLVLSNEFVGKYFEKNIKRMWKFLKNDQVFVIGIHGMGGVGKTFLATYMENEINRKGTFKHVFWINVSHDFSIFKLQHDIAETIGVKLNRDDERTRATILSLALETREKTVIILDDVWKYIDLQNVGIPLKVNGIKLIITTRLRHVCLQMDCLPNNIIKIFPFEEEEEAWELFLLKLGHRGTPATLPPHLLEIARSVVMKCNGLPLGISVMARTMKGENDIRRWRHALNNLEKSEMGEEMKEEVLTVLKRSYDNLIEKVMQNCFLFCALLPSIRQEELVMMLVQSGLLNGKRSLEEIFDEGHVIVDKLMDHSLLFDEIEVLRMHGLCFFRHMNALTLLDLSENYGLTSLPKSLSKLRSLTSLVLRECRQLEYIPPLGDLQALSRLDISRCDSILRVPEGLQNLINLKWLDLLQNENSTVKLIAGRVLAGLSNMQYLDLRSWSGIKVEDVKGMTKLECFAGSFLDQDNYNRYVQEIQDTGYGPQTYIIYFGKFKTATPGFCEDSIYVKFKLRRVWFGDCDELPYLLPTDLAELCVGHNNQWECLCAALSSNGSLSLEDIYIHNCTNLKSLFCLCFSLCTNIQSLKSLELDFLESLTAICKEHIVDLTQSLSLSGVFSQLQRFSIHECHAIEMLLTTELVPQLRNLEFISVWNCQSMKEIFAVSYSGGDDDSFTITLPKLNTLELGFLPQFVQRNFSLCI</sequence>
<evidence type="ECO:0000256" key="3">
    <source>
        <dbReference type="ARBA" id="ARBA00022821"/>
    </source>
</evidence>
<dbReference type="PRINTS" id="PR00364">
    <property type="entry name" value="DISEASERSIST"/>
</dbReference>
<dbReference type="Pfam" id="PF00931">
    <property type="entry name" value="NB-ARC"/>
    <property type="match status" value="1"/>
</dbReference>
<dbReference type="InterPro" id="IPR042197">
    <property type="entry name" value="Apaf_helical"/>
</dbReference>
<accession>A0A0R0F582</accession>
<dbReference type="Gene3D" id="3.80.10.10">
    <property type="entry name" value="Ribonuclease Inhibitor"/>
    <property type="match status" value="1"/>
</dbReference>
<dbReference type="SUPFAM" id="SSF52058">
    <property type="entry name" value="L domain-like"/>
    <property type="match status" value="1"/>
</dbReference>
<dbReference type="GO" id="GO:0043531">
    <property type="term" value="F:ADP binding"/>
    <property type="evidence" value="ECO:0007669"/>
    <property type="project" value="InterPro"/>
</dbReference>
<dbReference type="PANTHER" id="PTHR33463:SF187">
    <property type="entry name" value="AND NB-ARC DOMAIN DISEASE RESISTANCE PROTEIN, PUTATIVE-RELATED"/>
    <property type="match status" value="1"/>
</dbReference>
<dbReference type="InterPro" id="IPR057135">
    <property type="entry name" value="At4g27190-like_LRR"/>
</dbReference>
<evidence type="ECO:0000256" key="2">
    <source>
        <dbReference type="ARBA" id="ARBA00022741"/>
    </source>
</evidence>